<dbReference type="Proteomes" id="UP001242288">
    <property type="component" value="Unassembled WGS sequence"/>
</dbReference>
<accession>A0AAP5BEW4</accession>
<dbReference type="InterPro" id="IPR011010">
    <property type="entry name" value="DNA_brk_join_enz"/>
</dbReference>
<dbReference type="EMBL" id="JAPKHW010000016">
    <property type="protein sequence ID" value="MCX4147689.1"/>
    <property type="molecule type" value="Genomic_DNA"/>
</dbReference>
<dbReference type="Proteomes" id="UP001209412">
    <property type="component" value="Unassembled WGS sequence"/>
</dbReference>
<sequence length="385" mass="43970">MYLVRSTAEYKIDGRSRSGFPILLWNDMSSCWEANEFLRHYLSRGSIGSKKSWRPTGQAIYDFFGFLQAHELAWNDVDRGEQKDLVGAYRDYCLDTVKHERSTVRQRLVYVIAFYKFAASKGWISKIPFEYERRRAPNSSAFLAHTDASGNIREVASPMPRARRKLIKYLTLDQAKALTAAAVNPHHRMIIRLALGSGLRREELATFPASYVANAQSSRPATNNVRIVLDPSDGTGMKTKGDNPRAIFIPRRLMDELHHYLLHWRGERASLSDEEQKPLFLTQAGLPWADDGKGIEAMVRTLGRKVGIATYPHMLRHTYATQTLVALQRHRKSNRIEPVVFLQRQLGHSSIATTMLYLHLVNELADDAQLAYDEELMALAMEYDE</sequence>
<evidence type="ECO:0000256" key="5">
    <source>
        <dbReference type="PROSITE-ProRule" id="PRU01248"/>
    </source>
</evidence>
<dbReference type="PROSITE" id="PS51900">
    <property type="entry name" value="CB"/>
    <property type="match status" value="1"/>
</dbReference>
<dbReference type="SUPFAM" id="SSF56349">
    <property type="entry name" value="DNA breaking-rejoining enzymes"/>
    <property type="match status" value="1"/>
</dbReference>
<dbReference type="InterPro" id="IPR013762">
    <property type="entry name" value="Integrase-like_cat_sf"/>
</dbReference>
<evidence type="ECO:0000256" key="4">
    <source>
        <dbReference type="ARBA" id="ARBA00023172"/>
    </source>
</evidence>
<proteinExistence type="inferred from homology"/>
<evidence type="ECO:0000259" key="7">
    <source>
        <dbReference type="PROSITE" id="PS51900"/>
    </source>
</evidence>
<dbReference type="AlphaFoldDB" id="A0AAP5BEW4"/>
<feature type="domain" description="Tyr recombinase" evidence="6">
    <location>
        <begin position="165"/>
        <end position="373"/>
    </location>
</feature>
<keyword evidence="3 5" id="KW-0238">DNA-binding</keyword>
<dbReference type="CDD" id="cd00397">
    <property type="entry name" value="DNA_BRE_C"/>
    <property type="match status" value="1"/>
</dbReference>
<dbReference type="PANTHER" id="PTHR30349:SF64">
    <property type="entry name" value="PROPHAGE INTEGRASE INTD-RELATED"/>
    <property type="match status" value="1"/>
</dbReference>
<name>A0AAP5BEW4_9BURK</name>
<protein>
    <submittedName>
        <fullName evidence="9">Site-specific integrase</fullName>
    </submittedName>
    <submittedName>
        <fullName evidence="8">Tyrosine-type recombinase/integrase</fullName>
    </submittedName>
</protein>
<organism evidence="9 11">
    <name type="scientific">Paraburkholderia madseniana</name>
    <dbReference type="NCBI Taxonomy" id="2599607"/>
    <lineage>
        <taxon>Bacteria</taxon>
        <taxon>Pseudomonadati</taxon>
        <taxon>Pseudomonadota</taxon>
        <taxon>Betaproteobacteria</taxon>
        <taxon>Burkholderiales</taxon>
        <taxon>Burkholderiaceae</taxon>
        <taxon>Paraburkholderia</taxon>
    </lineage>
</organism>
<dbReference type="Pfam" id="PF00589">
    <property type="entry name" value="Phage_integrase"/>
    <property type="match status" value="1"/>
</dbReference>
<dbReference type="GO" id="GO:0003677">
    <property type="term" value="F:DNA binding"/>
    <property type="evidence" value="ECO:0007669"/>
    <property type="project" value="UniProtKB-UniRule"/>
</dbReference>
<dbReference type="InterPro" id="IPR002104">
    <property type="entry name" value="Integrase_catalytic"/>
</dbReference>
<keyword evidence="4" id="KW-0233">DNA recombination</keyword>
<evidence type="ECO:0000313" key="9">
    <source>
        <dbReference type="EMBL" id="MDQ6409511.1"/>
    </source>
</evidence>
<keyword evidence="10" id="KW-1185">Reference proteome</keyword>
<evidence type="ECO:0000259" key="6">
    <source>
        <dbReference type="PROSITE" id="PS51898"/>
    </source>
</evidence>
<feature type="domain" description="Core-binding (CB)" evidence="7">
    <location>
        <begin position="32"/>
        <end position="119"/>
    </location>
</feature>
<evidence type="ECO:0000256" key="2">
    <source>
        <dbReference type="ARBA" id="ARBA00022908"/>
    </source>
</evidence>
<dbReference type="GO" id="GO:0015074">
    <property type="term" value="P:DNA integration"/>
    <property type="evidence" value="ECO:0007669"/>
    <property type="project" value="UniProtKB-KW"/>
</dbReference>
<dbReference type="Gene3D" id="1.10.150.130">
    <property type="match status" value="1"/>
</dbReference>
<dbReference type="RefSeq" id="WP_266258960.1">
    <property type="nucleotide sequence ID" value="NZ_JAMXWF010000016.1"/>
</dbReference>
<gene>
    <name evidence="9" type="ORF">NIE36_20140</name>
    <name evidence="8" type="ORF">OSB80_20200</name>
</gene>
<keyword evidence="2" id="KW-0229">DNA integration</keyword>
<dbReference type="InterPro" id="IPR044068">
    <property type="entry name" value="CB"/>
</dbReference>
<evidence type="ECO:0000313" key="8">
    <source>
        <dbReference type="EMBL" id="MCX4147689.1"/>
    </source>
</evidence>
<comment type="caution">
    <text evidence="9">The sequence shown here is derived from an EMBL/GenBank/DDBJ whole genome shotgun (WGS) entry which is preliminary data.</text>
</comment>
<evidence type="ECO:0000313" key="11">
    <source>
        <dbReference type="Proteomes" id="UP001242288"/>
    </source>
</evidence>
<comment type="similarity">
    <text evidence="1">Belongs to the 'phage' integrase family.</text>
</comment>
<dbReference type="PROSITE" id="PS51898">
    <property type="entry name" value="TYR_RECOMBINASE"/>
    <property type="match status" value="1"/>
</dbReference>
<evidence type="ECO:0000256" key="1">
    <source>
        <dbReference type="ARBA" id="ARBA00008857"/>
    </source>
</evidence>
<evidence type="ECO:0000256" key="3">
    <source>
        <dbReference type="ARBA" id="ARBA00023125"/>
    </source>
</evidence>
<dbReference type="Gene3D" id="1.10.443.10">
    <property type="entry name" value="Intergrase catalytic core"/>
    <property type="match status" value="1"/>
</dbReference>
<reference evidence="9" key="1">
    <citation type="submission" date="2022-06" db="EMBL/GenBank/DDBJ databases">
        <title>PHB producers.</title>
        <authorList>
            <person name="Besaury L."/>
        </authorList>
    </citation>
    <scope>NUCLEOTIDE SEQUENCE</scope>
    <source>
        <strain evidence="9 10">SEWS6</strain>
    </source>
</reference>
<dbReference type="InterPro" id="IPR010998">
    <property type="entry name" value="Integrase_recombinase_N"/>
</dbReference>
<dbReference type="EMBL" id="JAMXWF010000016">
    <property type="protein sequence ID" value="MDQ6409511.1"/>
    <property type="molecule type" value="Genomic_DNA"/>
</dbReference>
<dbReference type="PANTHER" id="PTHR30349">
    <property type="entry name" value="PHAGE INTEGRASE-RELATED"/>
    <property type="match status" value="1"/>
</dbReference>
<dbReference type="InterPro" id="IPR050090">
    <property type="entry name" value="Tyrosine_recombinase_XerCD"/>
</dbReference>
<dbReference type="GO" id="GO:0006310">
    <property type="term" value="P:DNA recombination"/>
    <property type="evidence" value="ECO:0007669"/>
    <property type="project" value="UniProtKB-KW"/>
</dbReference>
<evidence type="ECO:0000313" key="10">
    <source>
        <dbReference type="Proteomes" id="UP001209412"/>
    </source>
</evidence>